<organism evidence="1 2">
    <name type="scientific">Nesidiocoris tenuis</name>
    <dbReference type="NCBI Taxonomy" id="355587"/>
    <lineage>
        <taxon>Eukaryota</taxon>
        <taxon>Metazoa</taxon>
        <taxon>Ecdysozoa</taxon>
        <taxon>Arthropoda</taxon>
        <taxon>Hexapoda</taxon>
        <taxon>Insecta</taxon>
        <taxon>Pterygota</taxon>
        <taxon>Neoptera</taxon>
        <taxon>Paraneoptera</taxon>
        <taxon>Hemiptera</taxon>
        <taxon>Heteroptera</taxon>
        <taxon>Panheteroptera</taxon>
        <taxon>Cimicomorpha</taxon>
        <taxon>Miridae</taxon>
        <taxon>Dicyphina</taxon>
        <taxon>Nesidiocoris</taxon>
    </lineage>
</organism>
<accession>A0A6H5HLF9</accession>
<dbReference type="AlphaFoldDB" id="A0A6H5HLF9"/>
<dbReference type="EMBL" id="CADCXU010028677">
    <property type="protein sequence ID" value="CAB0015149.1"/>
    <property type="molecule type" value="Genomic_DNA"/>
</dbReference>
<feature type="non-terminal residue" evidence="1">
    <location>
        <position position="51"/>
    </location>
</feature>
<proteinExistence type="predicted"/>
<reference evidence="1 2" key="1">
    <citation type="submission" date="2020-02" db="EMBL/GenBank/DDBJ databases">
        <authorList>
            <person name="Ferguson B K."/>
        </authorList>
    </citation>
    <scope>NUCLEOTIDE SEQUENCE [LARGE SCALE GENOMIC DNA]</scope>
</reference>
<evidence type="ECO:0000313" key="2">
    <source>
        <dbReference type="Proteomes" id="UP000479000"/>
    </source>
</evidence>
<sequence>MVLNLSRVTAETKQVKYQHAAITQKWLYEPLLWAHMTQLRPIHPAPNDHSF</sequence>
<name>A0A6H5HLF9_9HEMI</name>
<protein>
    <submittedName>
        <fullName evidence="1">Uncharacterized protein</fullName>
    </submittedName>
</protein>
<dbReference type="Proteomes" id="UP000479000">
    <property type="component" value="Unassembled WGS sequence"/>
</dbReference>
<keyword evidence="2" id="KW-1185">Reference proteome</keyword>
<evidence type="ECO:0000313" key="1">
    <source>
        <dbReference type="EMBL" id="CAB0015149.1"/>
    </source>
</evidence>
<gene>
    <name evidence="1" type="ORF">NTEN_LOCUS19516</name>
</gene>